<keyword evidence="3" id="KW-0120">Carbon dioxide fixation</keyword>
<dbReference type="NCBIfam" id="TIGR02751">
    <property type="entry name" value="PEPCase_arch"/>
    <property type="match status" value="1"/>
</dbReference>
<evidence type="ECO:0000313" key="4">
    <source>
        <dbReference type="EMBL" id="KKN05472.1"/>
    </source>
</evidence>
<name>A0A0F9N157_9ZZZZ</name>
<dbReference type="GO" id="GO:0006099">
    <property type="term" value="P:tricarboxylic acid cycle"/>
    <property type="evidence" value="ECO:0007669"/>
    <property type="project" value="InterPro"/>
</dbReference>
<gene>
    <name evidence="4" type="ORF">LCGC14_1087060</name>
</gene>
<dbReference type="GO" id="GO:0008964">
    <property type="term" value="F:phosphoenolpyruvate carboxylase activity"/>
    <property type="evidence" value="ECO:0007669"/>
    <property type="project" value="InterPro"/>
</dbReference>
<dbReference type="InterPro" id="IPR015813">
    <property type="entry name" value="Pyrv/PenolPyrv_kinase-like_dom"/>
</dbReference>
<dbReference type="Pfam" id="PF14010">
    <property type="entry name" value="PEPcase_2"/>
    <property type="match status" value="1"/>
</dbReference>
<sequence length="489" mass="56298">MVKNGVKIPRCMSTQHPDNVNSPFFVNNAIIGGEDEIKEAYYAFSHLGCDEQMWDCEGKEVDSYVIKKLLTKYKSFFSEKTLGKDLNLTLRGPNPSVERAEAKVLLEALESIPRSFDAARLFYNDDIAPIFEVILPMTASSMEINNVYRYYSDIVVGKETKILTHGKTTIGDWIGEFKPKKINVIPLFEDIEHMLNAHDITRDYLQDKNLEYQRVFLARSDPALNYGLISAVLLNKVTLQRLYRLSEEINVEIYPIIGAGSSPFRGNLRPQNVENVLEEYPSVSTFTIQSAFKYDNPPEDVIKAINKLQKTRVKQPQEINEERCLEIINKYLIEYQKQVVNLAPVINDVARYVPSRRKRKLHIGLFGYSRNMEGIALPRAIKFTAALYSLGLPPEILGLNALNNDDFQFVSKVYVHFEKDLKDSLKYLNIESRFIPKELKEFLRDFPIYSEVDEIHKKITEKIQDIKNSEKVNLEEYILSAANIRKFLG</sequence>
<accession>A0A0F9N157</accession>
<evidence type="ECO:0000256" key="2">
    <source>
        <dbReference type="ARBA" id="ARBA00023239"/>
    </source>
</evidence>
<evidence type="ECO:0000256" key="1">
    <source>
        <dbReference type="ARBA" id="ARBA00022842"/>
    </source>
</evidence>
<protein>
    <recommendedName>
        <fullName evidence="5">Phosphoenolpyruvate carboxylase</fullName>
    </recommendedName>
</protein>
<dbReference type="GO" id="GO:0015977">
    <property type="term" value="P:carbon fixation"/>
    <property type="evidence" value="ECO:0007669"/>
    <property type="project" value="UniProtKB-KW"/>
</dbReference>
<organism evidence="4">
    <name type="scientific">marine sediment metagenome</name>
    <dbReference type="NCBI Taxonomy" id="412755"/>
    <lineage>
        <taxon>unclassified sequences</taxon>
        <taxon>metagenomes</taxon>
        <taxon>ecological metagenomes</taxon>
    </lineage>
</organism>
<dbReference type="SUPFAM" id="SSF51621">
    <property type="entry name" value="Phosphoenolpyruvate/pyruvate domain"/>
    <property type="match status" value="1"/>
</dbReference>
<proteinExistence type="inferred from homology"/>
<keyword evidence="2" id="KW-0456">Lyase</keyword>
<dbReference type="PIRSF" id="PIRSF006677">
    <property type="entry name" value="UCP006677"/>
    <property type="match status" value="1"/>
</dbReference>
<keyword evidence="1" id="KW-0460">Magnesium</keyword>
<dbReference type="InterPro" id="IPR007566">
    <property type="entry name" value="PEP_COase_arc-type"/>
</dbReference>
<evidence type="ECO:0000256" key="3">
    <source>
        <dbReference type="ARBA" id="ARBA00023300"/>
    </source>
</evidence>
<dbReference type="HAMAP" id="MF_01904">
    <property type="entry name" value="PEPcase_type2"/>
    <property type="match status" value="1"/>
</dbReference>
<dbReference type="AlphaFoldDB" id="A0A0F9N157"/>
<evidence type="ECO:0008006" key="5">
    <source>
        <dbReference type="Google" id="ProtNLM"/>
    </source>
</evidence>
<comment type="caution">
    <text evidence="4">The sequence shown here is derived from an EMBL/GenBank/DDBJ whole genome shotgun (WGS) entry which is preliminary data.</text>
</comment>
<dbReference type="EMBL" id="LAZR01004801">
    <property type="protein sequence ID" value="KKN05472.1"/>
    <property type="molecule type" value="Genomic_DNA"/>
</dbReference>
<reference evidence="4" key="1">
    <citation type="journal article" date="2015" name="Nature">
        <title>Complex archaea that bridge the gap between prokaryotes and eukaryotes.</title>
        <authorList>
            <person name="Spang A."/>
            <person name="Saw J.H."/>
            <person name="Jorgensen S.L."/>
            <person name="Zaremba-Niedzwiedzka K."/>
            <person name="Martijn J."/>
            <person name="Lind A.E."/>
            <person name="van Eijk R."/>
            <person name="Schleper C."/>
            <person name="Guy L."/>
            <person name="Ettema T.J."/>
        </authorList>
    </citation>
    <scope>NUCLEOTIDE SEQUENCE</scope>
</reference>